<dbReference type="Gene3D" id="1.20.890.10">
    <property type="entry name" value="cAMP-dependent protein kinase regulatory subunit, dimerization-anchoring domain"/>
    <property type="match status" value="1"/>
</dbReference>
<dbReference type="Proteomes" id="UP000824782">
    <property type="component" value="Unassembled WGS sequence"/>
</dbReference>
<comment type="function">
    <text evidence="4">Sperm surface zona pellucida binding protein. Helps to bind spermatozoa to the zona pellucida with high affinity. Might function in binding zona pellucida and carbohydrates.</text>
</comment>
<protein>
    <recommendedName>
        <fullName evidence="2">Sperm surface protein Sp17</fullName>
    </recommendedName>
    <alternativeName>
        <fullName evidence="5">Sperm autoantigenic protein 17</fullName>
    </alternativeName>
</protein>
<dbReference type="CDD" id="cd12100">
    <property type="entry name" value="DD_CABYR_SP17"/>
    <property type="match status" value="1"/>
</dbReference>
<evidence type="ECO:0000256" key="3">
    <source>
        <dbReference type="ARBA" id="ARBA00023136"/>
    </source>
</evidence>
<sequence>MSIPFSNTHYRIPRGFANLLEGLTREVLREQPQDIPNFAARYFAELLKKREESGFDPAEWGAALEDRYYNNHSFKNPEDETFTAKMKMPSSVQWTFSCLKR</sequence>
<dbReference type="InterPro" id="IPR047579">
    <property type="entry name" value="DD_CABYR_SP17"/>
</dbReference>
<name>A0AAV7B6V3_ENGPU</name>
<comment type="subcellular location">
    <subcellularLocation>
        <location evidence="1">Membrane</location>
        <topology evidence="1">Peripheral membrane protein</topology>
    </subcellularLocation>
</comment>
<dbReference type="PANTHER" id="PTHR10699">
    <property type="entry name" value="NEUROMODULIN"/>
    <property type="match status" value="1"/>
</dbReference>
<dbReference type="PIRSF" id="PIRSF016533">
    <property type="entry name" value="Sp17"/>
    <property type="match status" value="1"/>
</dbReference>
<gene>
    <name evidence="8" type="ORF">GDO81_013919</name>
</gene>
<dbReference type="EMBL" id="WNYA01000006">
    <property type="protein sequence ID" value="KAG8568207.1"/>
    <property type="molecule type" value="Genomic_DNA"/>
</dbReference>
<dbReference type="GO" id="GO:0016020">
    <property type="term" value="C:membrane"/>
    <property type="evidence" value="ECO:0007669"/>
    <property type="project" value="UniProtKB-SubCell"/>
</dbReference>
<evidence type="ECO:0000313" key="8">
    <source>
        <dbReference type="EMBL" id="KAG8568207.1"/>
    </source>
</evidence>
<dbReference type="InterPro" id="IPR012105">
    <property type="entry name" value="Sp17"/>
</dbReference>
<evidence type="ECO:0000313" key="9">
    <source>
        <dbReference type="Proteomes" id="UP000824782"/>
    </source>
</evidence>
<keyword evidence="9" id="KW-1185">Reference proteome</keyword>
<evidence type="ECO:0000256" key="4">
    <source>
        <dbReference type="ARBA" id="ARBA00025518"/>
    </source>
</evidence>
<dbReference type="InterPro" id="IPR003117">
    <property type="entry name" value="cAMP_dep_PK_reg_su_I/II_a/b"/>
</dbReference>
<dbReference type="PANTHER" id="PTHR10699:SF16">
    <property type="entry name" value="SPERM SURFACE PROTEIN SP17"/>
    <property type="match status" value="1"/>
</dbReference>
<evidence type="ECO:0000256" key="5">
    <source>
        <dbReference type="ARBA" id="ARBA00031837"/>
    </source>
</evidence>
<keyword evidence="3" id="KW-0472">Membrane</keyword>
<evidence type="ECO:0000256" key="2">
    <source>
        <dbReference type="ARBA" id="ARBA00014863"/>
    </source>
</evidence>
<comment type="caution">
    <text evidence="8">The sequence shown here is derived from an EMBL/GenBank/DDBJ whole genome shotgun (WGS) entry which is preliminary data.</text>
</comment>
<dbReference type="SUPFAM" id="SSF47391">
    <property type="entry name" value="Dimerization-anchoring domain of cAMP-dependent PK regulatory subunit"/>
    <property type="match status" value="1"/>
</dbReference>
<dbReference type="GO" id="GO:0005516">
    <property type="term" value="F:calmodulin binding"/>
    <property type="evidence" value="ECO:0007669"/>
    <property type="project" value="TreeGrafter"/>
</dbReference>
<dbReference type="Pfam" id="PF02197">
    <property type="entry name" value="RIIa"/>
    <property type="match status" value="1"/>
</dbReference>
<evidence type="ECO:0000259" key="7">
    <source>
        <dbReference type="SMART" id="SM00394"/>
    </source>
</evidence>
<organism evidence="8 9">
    <name type="scientific">Engystomops pustulosus</name>
    <name type="common">Tungara frog</name>
    <name type="synonym">Physalaemus pustulosus</name>
    <dbReference type="NCBI Taxonomy" id="76066"/>
    <lineage>
        <taxon>Eukaryota</taxon>
        <taxon>Metazoa</taxon>
        <taxon>Chordata</taxon>
        <taxon>Craniata</taxon>
        <taxon>Vertebrata</taxon>
        <taxon>Euteleostomi</taxon>
        <taxon>Amphibia</taxon>
        <taxon>Batrachia</taxon>
        <taxon>Anura</taxon>
        <taxon>Neobatrachia</taxon>
        <taxon>Hyloidea</taxon>
        <taxon>Leptodactylidae</taxon>
        <taxon>Leiuperinae</taxon>
        <taxon>Engystomops</taxon>
    </lineage>
</organism>
<dbReference type="GO" id="GO:0007339">
    <property type="term" value="P:binding of sperm to zona pellucida"/>
    <property type="evidence" value="ECO:0007669"/>
    <property type="project" value="InterPro"/>
</dbReference>
<comment type="subunit">
    <text evidence="6">Homodimer. May interact with ROPN1.</text>
</comment>
<reference evidence="8" key="1">
    <citation type="thesis" date="2020" institute="ProQuest LLC" country="789 East Eisenhower Parkway, Ann Arbor, MI, USA">
        <title>Comparative Genomics and Chromosome Evolution.</title>
        <authorList>
            <person name="Mudd A.B."/>
        </authorList>
    </citation>
    <scope>NUCLEOTIDE SEQUENCE</scope>
    <source>
        <strain evidence="8">237g6f4</strain>
        <tissue evidence="8">Blood</tissue>
    </source>
</reference>
<evidence type="ECO:0000256" key="6">
    <source>
        <dbReference type="ARBA" id="ARBA00044028"/>
    </source>
</evidence>
<accession>A0AAV7B6V3</accession>
<evidence type="ECO:0000256" key="1">
    <source>
        <dbReference type="ARBA" id="ARBA00004170"/>
    </source>
</evidence>
<dbReference type="AlphaFoldDB" id="A0AAV7B6V3"/>
<feature type="domain" description="RIIa" evidence="7">
    <location>
        <begin position="14"/>
        <end position="51"/>
    </location>
</feature>
<proteinExistence type="predicted"/>
<dbReference type="FunFam" id="1.20.890.10:FF:000006">
    <property type="entry name" value="Sperm surface protein Sp17"/>
    <property type="match status" value="1"/>
</dbReference>
<dbReference type="SMART" id="SM00394">
    <property type="entry name" value="RIIa"/>
    <property type="match status" value="1"/>
</dbReference>